<dbReference type="PANTHER" id="PTHR34410:SF2">
    <property type="entry name" value="RRNA INTRON-ENCODED HOMING ENDONUCLEASE"/>
    <property type="match status" value="1"/>
</dbReference>
<organism evidence="1 2">
    <name type="scientific">Anopheles stephensi</name>
    <name type="common">Indo-Pakistan malaria mosquito</name>
    <dbReference type="NCBI Taxonomy" id="30069"/>
    <lineage>
        <taxon>Eukaryota</taxon>
        <taxon>Metazoa</taxon>
        <taxon>Ecdysozoa</taxon>
        <taxon>Arthropoda</taxon>
        <taxon>Hexapoda</taxon>
        <taxon>Insecta</taxon>
        <taxon>Pterygota</taxon>
        <taxon>Neoptera</taxon>
        <taxon>Endopterygota</taxon>
        <taxon>Diptera</taxon>
        <taxon>Nematocera</taxon>
        <taxon>Culicoidea</taxon>
        <taxon>Culicidae</taxon>
        <taxon>Anophelinae</taxon>
        <taxon>Anopheles</taxon>
    </lineage>
</organism>
<reference evidence="2" key="1">
    <citation type="journal article" date="2014" name="Genome Biol.">
        <title>Genome analysis of a major urban malaria vector mosquito, Anopheles stephensi.</title>
        <authorList>
            <person name="Jiang X."/>
            <person name="Peery A."/>
            <person name="Hall A.B."/>
            <person name="Sharma A."/>
            <person name="Chen X.G."/>
            <person name="Waterhouse R.M."/>
            <person name="Komissarov A."/>
            <person name="Riehle M.M."/>
            <person name="Shouche Y."/>
            <person name="Sharakhova M.V."/>
            <person name="Lawson D."/>
            <person name="Pakpour N."/>
            <person name="Arensburger P."/>
            <person name="Davidson V.L."/>
            <person name="Eiglmeier K."/>
            <person name="Emrich S."/>
            <person name="George P."/>
            <person name="Kennedy R.C."/>
            <person name="Mane S.P."/>
            <person name="Maslen G."/>
            <person name="Oringanje C."/>
            <person name="Qi Y."/>
            <person name="Settlage R."/>
            <person name="Tojo M."/>
            <person name="Tubio J.M."/>
            <person name="Unger M.F."/>
            <person name="Wang B."/>
            <person name="Vernick K.D."/>
            <person name="Ribeiro J.M."/>
            <person name="James A.A."/>
            <person name="Michel K."/>
            <person name="Riehle M.A."/>
            <person name="Luckhart S."/>
            <person name="Sharakhov I.V."/>
            <person name="Tu Z."/>
        </authorList>
    </citation>
    <scope>NUCLEOTIDE SEQUENCE [LARGE SCALE GENOMIC DNA]</scope>
    <source>
        <strain evidence="2">Indian</strain>
    </source>
</reference>
<reference evidence="1" key="2">
    <citation type="submission" date="2020-05" db="UniProtKB">
        <authorList>
            <consortium name="EnsemblMetazoa"/>
        </authorList>
    </citation>
    <scope>IDENTIFICATION</scope>
    <source>
        <strain evidence="1">Indian</strain>
    </source>
</reference>
<evidence type="ECO:0000313" key="1">
    <source>
        <dbReference type="EnsemblMetazoa" id="ASTEI11174-PA"/>
    </source>
</evidence>
<evidence type="ECO:0000313" key="2">
    <source>
        <dbReference type="Proteomes" id="UP000076408"/>
    </source>
</evidence>
<sequence>MATTSKEGSRRVNYPIPARGGPTEAKAFAMDAFINQERKLEDRRRLDTALVLTVNDANQQLGDATTFGALSSFRETKIGFRGKYGCKVET</sequence>
<dbReference type="AlphaFoldDB" id="A0A182YRT8"/>
<accession>A0A182YRT8</accession>
<dbReference type="Proteomes" id="UP000076408">
    <property type="component" value="Unassembled WGS sequence"/>
</dbReference>
<name>A0A182YRT8_ANOST</name>
<proteinExistence type="predicted"/>
<keyword evidence="2" id="KW-1185">Reference proteome</keyword>
<dbReference type="EnsemblMetazoa" id="ASTEI11174-RA">
    <property type="protein sequence ID" value="ASTEI11174-PA"/>
    <property type="gene ID" value="ASTEI11174"/>
</dbReference>
<dbReference type="VEuPathDB" id="VectorBase:ASTEI11174"/>
<protein>
    <submittedName>
        <fullName evidence="1">Uncharacterized protein</fullName>
    </submittedName>
</protein>
<dbReference type="PANTHER" id="PTHR34410">
    <property type="entry name" value="INTRON-ENCODED HOMING ENDONUCLEASE, PUTATIVE-RELATED"/>
    <property type="match status" value="1"/>
</dbReference>